<dbReference type="OrthoDB" id="434647at2759"/>
<evidence type="ECO:0000256" key="7">
    <source>
        <dbReference type="SAM" id="MobiDB-lite"/>
    </source>
</evidence>
<evidence type="ECO:0000256" key="3">
    <source>
        <dbReference type="ARBA" id="ARBA00022692"/>
    </source>
</evidence>
<comment type="similarity">
    <text evidence="2 6">Belongs to the DP1 family.</text>
</comment>
<accession>A0A4Y7QK50</accession>
<dbReference type="VEuPathDB" id="FungiDB:BD410DRAFT_327410"/>
<dbReference type="InterPro" id="IPR004345">
    <property type="entry name" value="TB2_DP1_HVA22"/>
</dbReference>
<organism evidence="8 9">
    <name type="scientific">Rickenella mellea</name>
    <dbReference type="NCBI Taxonomy" id="50990"/>
    <lineage>
        <taxon>Eukaryota</taxon>
        <taxon>Fungi</taxon>
        <taxon>Dikarya</taxon>
        <taxon>Basidiomycota</taxon>
        <taxon>Agaricomycotina</taxon>
        <taxon>Agaricomycetes</taxon>
        <taxon>Hymenochaetales</taxon>
        <taxon>Rickenellaceae</taxon>
        <taxon>Rickenella</taxon>
    </lineage>
</organism>
<comment type="caution">
    <text evidence="6">Lacks conserved residue(s) required for the propagation of feature annotation.</text>
</comment>
<name>A0A4Y7QK50_9AGAM</name>
<evidence type="ECO:0000256" key="2">
    <source>
        <dbReference type="ARBA" id="ARBA00008573"/>
    </source>
</evidence>
<keyword evidence="4 6" id="KW-1133">Transmembrane helix</keyword>
<dbReference type="Pfam" id="PF03134">
    <property type="entry name" value="TB2_DP1_HVA22"/>
    <property type="match status" value="1"/>
</dbReference>
<keyword evidence="3 6" id="KW-0812">Transmembrane</keyword>
<feature type="region of interest" description="Disordered" evidence="7">
    <location>
        <begin position="188"/>
        <end position="217"/>
    </location>
</feature>
<sequence>MHFALRLVCSAAAFLYPSYASYTTLSQRPPSEEDFELWFMYWSVLGSVLGFVVGVEYVPGWFVFWLPLYYTMKTILYLCLPQTRGSSHIYTGASASTTPPTDQTGEAPPTMRDIVSGPVQLLSGLWRTYGPAAITSSAANPSQATPTTIGGSGAVHPSPVSGGMDSLQSILERRRQLQAELVALDAHISSETSPQTTTPPQLIPVQQGSSSFPNSFRTESDMGIRLRVGSSQAELPSDVDGHDDRPGGSSRHGKEPEQGREYDGIARQVSRTGWFGW</sequence>
<feature type="region of interest" description="Disordered" evidence="7">
    <location>
        <begin position="136"/>
        <end position="165"/>
    </location>
</feature>
<feature type="compositionally biased region" description="Polar residues" evidence="7">
    <location>
        <begin position="136"/>
        <end position="149"/>
    </location>
</feature>
<dbReference type="AlphaFoldDB" id="A0A4Y7QK50"/>
<feature type="compositionally biased region" description="Polar residues" evidence="7">
    <location>
        <begin position="91"/>
        <end position="104"/>
    </location>
</feature>
<dbReference type="PANTHER" id="PTHR12300:SF161">
    <property type="entry name" value="RECEPTOR EXPRESSION-ENHANCING PROTEIN"/>
    <property type="match status" value="1"/>
</dbReference>
<comment type="subcellular location">
    <subcellularLocation>
        <location evidence="1 6">Membrane</location>
        <topology evidence="1 6">Multi-pass membrane protein</topology>
    </subcellularLocation>
</comment>
<feature type="compositionally biased region" description="Low complexity" evidence="7">
    <location>
        <begin position="192"/>
        <end position="207"/>
    </location>
</feature>
<protein>
    <recommendedName>
        <fullName evidence="6">Protein YOP1</fullName>
    </recommendedName>
</protein>
<reference evidence="8 9" key="1">
    <citation type="submission" date="2018-06" db="EMBL/GenBank/DDBJ databases">
        <title>A transcriptomic atlas of mushroom development highlights an independent origin of complex multicellularity.</title>
        <authorList>
            <consortium name="DOE Joint Genome Institute"/>
            <person name="Krizsan K."/>
            <person name="Almasi E."/>
            <person name="Merenyi Z."/>
            <person name="Sahu N."/>
            <person name="Viragh M."/>
            <person name="Koszo T."/>
            <person name="Mondo S."/>
            <person name="Kiss B."/>
            <person name="Balint B."/>
            <person name="Kues U."/>
            <person name="Barry K."/>
            <person name="Hegedus J.C."/>
            <person name="Henrissat B."/>
            <person name="Johnson J."/>
            <person name="Lipzen A."/>
            <person name="Ohm R."/>
            <person name="Nagy I."/>
            <person name="Pangilinan J."/>
            <person name="Yan J."/>
            <person name="Xiong Y."/>
            <person name="Grigoriev I.V."/>
            <person name="Hibbett D.S."/>
            <person name="Nagy L.G."/>
        </authorList>
    </citation>
    <scope>NUCLEOTIDE SEQUENCE [LARGE SCALE GENOMIC DNA]</scope>
    <source>
        <strain evidence="8 9">SZMC22713</strain>
    </source>
</reference>
<proteinExistence type="inferred from homology"/>
<feature type="region of interest" description="Disordered" evidence="7">
    <location>
        <begin position="91"/>
        <end position="112"/>
    </location>
</feature>
<evidence type="ECO:0000256" key="4">
    <source>
        <dbReference type="ARBA" id="ARBA00022989"/>
    </source>
</evidence>
<dbReference type="Proteomes" id="UP000294933">
    <property type="component" value="Unassembled WGS sequence"/>
</dbReference>
<feature type="region of interest" description="Disordered" evidence="7">
    <location>
        <begin position="230"/>
        <end position="277"/>
    </location>
</feature>
<keyword evidence="9" id="KW-1185">Reference proteome</keyword>
<evidence type="ECO:0000256" key="5">
    <source>
        <dbReference type="ARBA" id="ARBA00023136"/>
    </source>
</evidence>
<evidence type="ECO:0000313" key="8">
    <source>
        <dbReference type="EMBL" id="TDL27736.1"/>
    </source>
</evidence>
<dbReference type="GO" id="GO:0016020">
    <property type="term" value="C:membrane"/>
    <property type="evidence" value="ECO:0007669"/>
    <property type="project" value="UniProtKB-SubCell"/>
</dbReference>
<evidence type="ECO:0000256" key="1">
    <source>
        <dbReference type="ARBA" id="ARBA00004141"/>
    </source>
</evidence>
<feature type="compositionally biased region" description="Polar residues" evidence="7">
    <location>
        <begin position="208"/>
        <end position="217"/>
    </location>
</feature>
<feature type="transmembrane region" description="Helical" evidence="6">
    <location>
        <begin position="44"/>
        <end position="66"/>
    </location>
</feature>
<feature type="compositionally biased region" description="Basic and acidic residues" evidence="7">
    <location>
        <begin position="239"/>
        <end position="264"/>
    </location>
</feature>
<evidence type="ECO:0000256" key="6">
    <source>
        <dbReference type="RuleBase" id="RU362006"/>
    </source>
</evidence>
<dbReference type="PANTHER" id="PTHR12300">
    <property type="entry name" value="HVA22-LIKE PROTEINS"/>
    <property type="match status" value="1"/>
</dbReference>
<keyword evidence="5 6" id="KW-0472">Membrane</keyword>
<dbReference type="EMBL" id="ML170158">
    <property type="protein sequence ID" value="TDL27736.1"/>
    <property type="molecule type" value="Genomic_DNA"/>
</dbReference>
<gene>
    <name evidence="8" type="ORF">BD410DRAFT_327410</name>
</gene>
<evidence type="ECO:0000313" key="9">
    <source>
        <dbReference type="Proteomes" id="UP000294933"/>
    </source>
</evidence>